<dbReference type="InterPro" id="IPR001387">
    <property type="entry name" value="Cro/C1-type_HTH"/>
</dbReference>
<dbReference type="GO" id="GO:0003677">
    <property type="term" value="F:DNA binding"/>
    <property type="evidence" value="ECO:0007669"/>
    <property type="project" value="InterPro"/>
</dbReference>
<dbReference type="EMBL" id="PCVK01000081">
    <property type="protein sequence ID" value="PIQ71536.1"/>
    <property type="molecule type" value="Genomic_DNA"/>
</dbReference>
<gene>
    <name evidence="2" type="ORF">COV87_02795</name>
</gene>
<dbReference type="InterPro" id="IPR010982">
    <property type="entry name" value="Lambda_DNA-bd_dom_sf"/>
</dbReference>
<dbReference type="SUPFAM" id="SSF47413">
    <property type="entry name" value="lambda repressor-like DNA-binding domains"/>
    <property type="match status" value="1"/>
</dbReference>
<dbReference type="Pfam" id="PF01381">
    <property type="entry name" value="HTH_3"/>
    <property type="match status" value="1"/>
</dbReference>
<evidence type="ECO:0000313" key="3">
    <source>
        <dbReference type="Proteomes" id="UP000229497"/>
    </source>
</evidence>
<organism evidence="2 3">
    <name type="scientific">Candidatus Roizmanbacteria bacterium CG11_big_fil_rev_8_21_14_0_20_37_16</name>
    <dbReference type="NCBI Taxonomy" id="1974857"/>
    <lineage>
        <taxon>Bacteria</taxon>
        <taxon>Candidatus Roizmaniibacteriota</taxon>
    </lineage>
</organism>
<comment type="caution">
    <text evidence="2">The sequence shown here is derived from an EMBL/GenBank/DDBJ whole genome shotgun (WGS) entry which is preliminary data.</text>
</comment>
<name>A0A2H0KJX9_9BACT</name>
<proteinExistence type="predicted"/>
<reference evidence="2 3" key="1">
    <citation type="submission" date="2017-09" db="EMBL/GenBank/DDBJ databases">
        <title>Depth-based differentiation of microbial function through sediment-hosted aquifers and enrichment of novel symbionts in the deep terrestrial subsurface.</title>
        <authorList>
            <person name="Probst A.J."/>
            <person name="Ladd B."/>
            <person name="Jarett J.K."/>
            <person name="Geller-Mcgrath D.E."/>
            <person name="Sieber C.M."/>
            <person name="Emerson J.B."/>
            <person name="Anantharaman K."/>
            <person name="Thomas B.C."/>
            <person name="Malmstrom R."/>
            <person name="Stieglmeier M."/>
            <person name="Klingl A."/>
            <person name="Woyke T."/>
            <person name="Ryan C.M."/>
            <person name="Banfield J.F."/>
        </authorList>
    </citation>
    <scope>NUCLEOTIDE SEQUENCE [LARGE SCALE GENOMIC DNA]</scope>
    <source>
        <strain evidence="2">CG11_big_fil_rev_8_21_14_0_20_37_16</strain>
    </source>
</reference>
<dbReference type="Proteomes" id="UP000229497">
    <property type="component" value="Unassembled WGS sequence"/>
</dbReference>
<evidence type="ECO:0000259" key="1">
    <source>
        <dbReference type="PROSITE" id="PS50943"/>
    </source>
</evidence>
<dbReference type="Gene3D" id="1.10.260.40">
    <property type="entry name" value="lambda repressor-like DNA-binding domains"/>
    <property type="match status" value="1"/>
</dbReference>
<dbReference type="CDD" id="cd00093">
    <property type="entry name" value="HTH_XRE"/>
    <property type="match status" value="1"/>
</dbReference>
<sequence length="83" mass="9680">MFYWRTKQQLGDALRMKRIKLGFSQEYISLETSIDRMGLSALENGKANPTLFYPSQTQRSIADKIVEDIEGDKRVGSYLFKIW</sequence>
<feature type="domain" description="HTH cro/C1-type" evidence="1">
    <location>
        <begin position="14"/>
        <end position="51"/>
    </location>
</feature>
<accession>A0A2H0KJX9</accession>
<protein>
    <recommendedName>
        <fullName evidence="1">HTH cro/C1-type domain-containing protein</fullName>
    </recommendedName>
</protein>
<evidence type="ECO:0000313" key="2">
    <source>
        <dbReference type="EMBL" id="PIQ71536.1"/>
    </source>
</evidence>
<dbReference type="AlphaFoldDB" id="A0A2H0KJX9"/>
<dbReference type="PROSITE" id="PS50943">
    <property type="entry name" value="HTH_CROC1"/>
    <property type="match status" value="1"/>
</dbReference>